<evidence type="ECO:0000259" key="3">
    <source>
        <dbReference type="PROSITE" id="PS50106"/>
    </source>
</evidence>
<dbReference type="AlphaFoldDB" id="A0A8D0C9T7"/>
<evidence type="ECO:0000256" key="2">
    <source>
        <dbReference type="ARBA" id="ARBA00023242"/>
    </source>
</evidence>
<reference evidence="4" key="2">
    <citation type="submission" date="2025-08" db="UniProtKB">
        <authorList>
            <consortium name="Ensembl"/>
        </authorList>
    </citation>
    <scope>IDENTIFICATION</scope>
</reference>
<dbReference type="Proteomes" id="UP000694397">
    <property type="component" value="Chromosome 15"/>
</dbReference>
<dbReference type="GO" id="GO:0005634">
    <property type="term" value="C:nucleus"/>
    <property type="evidence" value="ECO:0007669"/>
    <property type="project" value="UniProtKB-SubCell"/>
</dbReference>
<dbReference type="InterPro" id="IPR036034">
    <property type="entry name" value="PDZ_sf"/>
</dbReference>
<dbReference type="Gene3D" id="2.30.42.10">
    <property type="match status" value="1"/>
</dbReference>
<dbReference type="GO" id="GO:0043484">
    <property type="term" value="P:regulation of RNA splicing"/>
    <property type="evidence" value="ECO:0007669"/>
    <property type="project" value="TreeGrafter"/>
</dbReference>
<evidence type="ECO:0000256" key="1">
    <source>
        <dbReference type="ARBA" id="ARBA00004123"/>
    </source>
</evidence>
<dbReference type="PANTHER" id="PTHR23348">
    <property type="entry name" value="PERIAXIN/AHNAK"/>
    <property type="match status" value="1"/>
</dbReference>
<reference evidence="4" key="3">
    <citation type="submission" date="2025-09" db="UniProtKB">
        <authorList>
            <consortium name="Ensembl"/>
        </authorList>
    </citation>
    <scope>IDENTIFICATION</scope>
</reference>
<accession>A0A8D0C9T7</accession>
<feature type="domain" description="PDZ" evidence="3">
    <location>
        <begin position="1"/>
        <end position="49"/>
    </location>
</feature>
<reference evidence="4 5" key="1">
    <citation type="submission" date="2019-04" db="EMBL/GenBank/DDBJ databases">
        <authorList>
            <consortium name="Wellcome Sanger Institute Data Sharing"/>
        </authorList>
    </citation>
    <scope>NUCLEOTIDE SEQUENCE [LARGE SCALE GENOMIC DNA]</scope>
</reference>
<name>A0A8D0C9T7_SCLFO</name>
<keyword evidence="2" id="KW-0539">Nucleus</keyword>
<protein>
    <recommendedName>
        <fullName evidence="3">PDZ domain-containing protein</fullName>
    </recommendedName>
</protein>
<dbReference type="SUPFAM" id="SSF50156">
    <property type="entry name" value="PDZ domain-like"/>
    <property type="match status" value="1"/>
</dbReference>
<dbReference type="Ensembl" id="ENSSFOT00015068415.1">
    <property type="protein sequence ID" value="ENSSFOP00015063801.1"/>
    <property type="gene ID" value="ENSSFOG00015014569.2"/>
</dbReference>
<keyword evidence="5" id="KW-1185">Reference proteome</keyword>
<proteinExistence type="predicted"/>
<dbReference type="InterPro" id="IPR052082">
    <property type="entry name" value="Myelin_sheath_structural"/>
</dbReference>
<dbReference type="GeneTree" id="ENSGT00940000154902"/>
<evidence type="ECO:0000313" key="4">
    <source>
        <dbReference type="Ensembl" id="ENSSFOP00015063801.1"/>
    </source>
</evidence>
<dbReference type="InterPro" id="IPR001478">
    <property type="entry name" value="PDZ"/>
</dbReference>
<evidence type="ECO:0000313" key="5">
    <source>
        <dbReference type="Proteomes" id="UP000694397"/>
    </source>
</evidence>
<sequence length="117" mass="12909">MSQTEVRNTFLLVVTQEGGGKEGIFVKEVKPESPASKQLGVKEGDQILSATVYFDDETSDLQSPEPQERMLTETPQTLLLDEPGRKETARIRNECTFPSVSGTEAEIGQHKSELISL</sequence>
<dbReference type="Pfam" id="PF00595">
    <property type="entry name" value="PDZ"/>
    <property type="match status" value="1"/>
</dbReference>
<gene>
    <name evidence="4" type="primary">LOC108919574</name>
</gene>
<dbReference type="GO" id="GO:0043034">
    <property type="term" value="C:costamere"/>
    <property type="evidence" value="ECO:0007669"/>
    <property type="project" value="TreeGrafter"/>
</dbReference>
<dbReference type="PROSITE" id="PS50106">
    <property type="entry name" value="PDZ"/>
    <property type="match status" value="1"/>
</dbReference>
<comment type="subcellular location">
    <subcellularLocation>
        <location evidence="1">Nucleus</location>
    </subcellularLocation>
</comment>
<dbReference type="PANTHER" id="PTHR23348:SF41">
    <property type="entry name" value="NEUROBLAST DIFFERENTIATION-ASSOCIATED PROTEIN AHNAK"/>
    <property type="match status" value="1"/>
</dbReference>
<organism evidence="4 5">
    <name type="scientific">Scleropages formosus</name>
    <name type="common">Asian bonytongue</name>
    <name type="synonym">Osteoglossum formosum</name>
    <dbReference type="NCBI Taxonomy" id="113540"/>
    <lineage>
        <taxon>Eukaryota</taxon>
        <taxon>Metazoa</taxon>
        <taxon>Chordata</taxon>
        <taxon>Craniata</taxon>
        <taxon>Vertebrata</taxon>
        <taxon>Euteleostomi</taxon>
        <taxon>Actinopterygii</taxon>
        <taxon>Neopterygii</taxon>
        <taxon>Teleostei</taxon>
        <taxon>Osteoglossocephala</taxon>
        <taxon>Osteoglossomorpha</taxon>
        <taxon>Osteoglossiformes</taxon>
        <taxon>Osteoglossidae</taxon>
        <taxon>Scleropages</taxon>
    </lineage>
</organism>